<dbReference type="InterPro" id="IPR019219">
    <property type="entry name" value="DUF2130"/>
</dbReference>
<proteinExistence type="predicted"/>
<gene>
    <name evidence="2" type="ORF">METZ01_LOCUS148953</name>
</gene>
<dbReference type="AlphaFoldDB" id="A0A382A405"/>
<dbReference type="Pfam" id="PF09903">
    <property type="entry name" value="DUF2130"/>
    <property type="match status" value="1"/>
</dbReference>
<evidence type="ECO:0008006" key="3">
    <source>
        <dbReference type="Google" id="ProtNLM"/>
    </source>
</evidence>
<feature type="non-terminal residue" evidence="2">
    <location>
        <position position="376"/>
    </location>
</feature>
<organism evidence="2">
    <name type="scientific">marine metagenome</name>
    <dbReference type="NCBI Taxonomy" id="408172"/>
    <lineage>
        <taxon>unclassified sequences</taxon>
        <taxon>metagenomes</taxon>
        <taxon>ecological metagenomes</taxon>
    </lineage>
</organism>
<name>A0A382A405_9ZZZZ</name>
<protein>
    <recommendedName>
        <fullName evidence="3">DUF2130 domain-containing protein</fullName>
    </recommendedName>
</protein>
<keyword evidence="1" id="KW-0175">Coiled coil</keyword>
<sequence length="376" mass="43423">MTEFKCPECGHTYEVEESQQAQEKQAEALKQQKEKAKAETLRLLAEQKEKLAKDNASKVEAEIQKQVKIKQAEVLKELEKETQAETKRLLSEQKEKLEKDRASKVAAEVNKQVKAKEAEVLQDLKKNMEQEAKEARNKVRDLEREKLKAAKAEWETEKDRLTTQVQALETGLSSQQNVELKGEAAEARLKAELETRFPEDRIEDIKKGAEGADLELHINFNEREIAMMLIERKSTKTFQKPWIPKLKKDLEKSKGEIGVIVTDVMPKDKEDSKLWQVSSNVYVVKADAAVDILDVLRRSVISNFMVKEALTVSEDEKVTSNVFKFLSSTGKEYLEEFSNNIFEKEVQLNQREGDHKKQMKKEWKNLEDQKEVLLKF</sequence>
<accession>A0A382A405</accession>
<evidence type="ECO:0000256" key="1">
    <source>
        <dbReference type="SAM" id="Coils"/>
    </source>
</evidence>
<reference evidence="2" key="1">
    <citation type="submission" date="2018-05" db="EMBL/GenBank/DDBJ databases">
        <authorList>
            <person name="Lanie J.A."/>
            <person name="Ng W.-L."/>
            <person name="Kazmierczak K.M."/>
            <person name="Andrzejewski T.M."/>
            <person name="Davidsen T.M."/>
            <person name="Wayne K.J."/>
            <person name="Tettelin H."/>
            <person name="Glass J.I."/>
            <person name="Rusch D."/>
            <person name="Podicherti R."/>
            <person name="Tsui H.-C.T."/>
            <person name="Winkler M.E."/>
        </authorList>
    </citation>
    <scope>NUCLEOTIDE SEQUENCE</scope>
</reference>
<dbReference type="EMBL" id="UINC01023768">
    <property type="protein sequence ID" value="SVA96099.1"/>
    <property type="molecule type" value="Genomic_DNA"/>
</dbReference>
<feature type="coiled-coil region" evidence="1">
    <location>
        <begin position="15"/>
        <end position="171"/>
    </location>
</feature>
<evidence type="ECO:0000313" key="2">
    <source>
        <dbReference type="EMBL" id="SVA96099.1"/>
    </source>
</evidence>